<dbReference type="InterPro" id="IPR024588">
    <property type="entry name" value="YejM_N"/>
</dbReference>
<dbReference type="EMBL" id="CP072110">
    <property type="protein sequence ID" value="QTH63976.1"/>
    <property type="molecule type" value="Genomic_DNA"/>
</dbReference>
<dbReference type="RefSeq" id="WP_208832031.1">
    <property type="nucleotide sequence ID" value="NZ_CP072110.1"/>
</dbReference>
<name>A0A975HI81_9GAMM</name>
<dbReference type="Proteomes" id="UP000682739">
    <property type="component" value="Chromosome"/>
</dbReference>
<feature type="transmembrane region" description="Helical" evidence="1">
    <location>
        <begin position="178"/>
        <end position="196"/>
    </location>
</feature>
<feature type="transmembrane region" description="Helical" evidence="1">
    <location>
        <begin position="20"/>
        <end position="40"/>
    </location>
</feature>
<feature type="transmembrane region" description="Helical" evidence="1">
    <location>
        <begin position="91"/>
        <end position="111"/>
    </location>
</feature>
<dbReference type="AlphaFoldDB" id="A0A975HI81"/>
<keyword evidence="4" id="KW-1185">Reference proteome</keyword>
<protein>
    <submittedName>
        <fullName evidence="3">DUF3413 domain-containing protein</fullName>
    </submittedName>
</protein>
<reference evidence="3" key="1">
    <citation type="submission" date="2021-03" db="EMBL/GenBank/DDBJ databases">
        <title>Description of Psychrosphaera ytuae sp. nov. isolated from deep sea sediment of South China Sea.</title>
        <authorList>
            <person name="Zhang J."/>
            <person name="Xu X.-D."/>
        </authorList>
    </citation>
    <scope>NUCLEOTIDE SEQUENCE</scope>
    <source>
        <strain evidence="3">MTZ26</strain>
    </source>
</reference>
<proteinExistence type="predicted"/>
<dbReference type="Pfam" id="PF11893">
    <property type="entry name" value="DUF3413"/>
    <property type="match status" value="1"/>
</dbReference>
<feature type="domain" description="Inner membrane protein YejM N-terminal" evidence="2">
    <location>
        <begin position="16"/>
        <end position="242"/>
    </location>
</feature>
<evidence type="ECO:0000313" key="4">
    <source>
        <dbReference type="Proteomes" id="UP000682739"/>
    </source>
</evidence>
<feature type="transmembrane region" description="Helical" evidence="1">
    <location>
        <begin position="131"/>
        <end position="157"/>
    </location>
</feature>
<evidence type="ECO:0000313" key="3">
    <source>
        <dbReference type="EMBL" id="QTH63976.1"/>
    </source>
</evidence>
<accession>A0A975HI81</accession>
<gene>
    <name evidence="3" type="ORF">J1N51_00305</name>
</gene>
<keyword evidence="1" id="KW-0812">Transmembrane</keyword>
<evidence type="ECO:0000256" key="1">
    <source>
        <dbReference type="SAM" id="Phobius"/>
    </source>
</evidence>
<dbReference type="KEGG" id="psym:J1N51_00305"/>
<keyword evidence="1" id="KW-0472">Membrane</keyword>
<sequence>MVIKLKSQWETEQPFNLLSWGHWFTFANLILALLFSSFYMVDYTMPETFAGWLYLVLTWVGHFSFLALSCFILTIFPVITIFPYKRHIRGVSAVMASIFQLYLFLDVLAYRGLGYHLTSSSFKQIREVEDVYVAMMGDSYFLMVLTVFVFILAYQFLVSNLTWKRIHQLQSFKYKNGLASSLIGAFFLSHFFHIWGDATLNSDIAKQSSMFPAHYPLTAKTLLARYELIDLQEYKSSQSNRAVLSESEYRLIPTQVPSCDFEDQPKLNVVMLPIKQQLAAQTWIKNSNLKFSFNKELNVPSDLSSLIFNFSSGLPGLYEDFKEQVNINKQLSVDLLSVQLMAGDFDPKSIDSKISDKLVVVFYDEDNESPFYRTNVLLVGFEHIPQAPFSPQNIVASYLADGLGCKEYVKRNLIDLPFSEFDTHHIVTHYSSGYFQFVYKDNALLFKNGKLLTNKTFSSNKDVNATVDVRLIEEAVSNLTKRRLKISQ</sequence>
<keyword evidence="1" id="KW-1133">Transmembrane helix</keyword>
<feature type="transmembrane region" description="Helical" evidence="1">
    <location>
        <begin position="52"/>
        <end position="79"/>
    </location>
</feature>
<organism evidence="3 4">
    <name type="scientific">Psychrosphaera ytuae</name>
    <dbReference type="NCBI Taxonomy" id="2820710"/>
    <lineage>
        <taxon>Bacteria</taxon>
        <taxon>Pseudomonadati</taxon>
        <taxon>Pseudomonadota</taxon>
        <taxon>Gammaproteobacteria</taxon>
        <taxon>Alteromonadales</taxon>
        <taxon>Pseudoalteromonadaceae</taxon>
        <taxon>Psychrosphaera</taxon>
    </lineage>
</organism>
<evidence type="ECO:0000259" key="2">
    <source>
        <dbReference type="Pfam" id="PF11893"/>
    </source>
</evidence>